<evidence type="ECO:0000313" key="1">
    <source>
        <dbReference type="EMBL" id="RKN85764.1"/>
    </source>
</evidence>
<dbReference type="Proteomes" id="UP000282311">
    <property type="component" value="Unassembled WGS sequence"/>
</dbReference>
<dbReference type="InterPro" id="IPR015919">
    <property type="entry name" value="Cadherin-like_sf"/>
</dbReference>
<dbReference type="EMBL" id="RBAH01000003">
    <property type="protein sequence ID" value="RKN85764.1"/>
    <property type="molecule type" value="Genomic_DNA"/>
</dbReference>
<proteinExistence type="predicted"/>
<dbReference type="PANTHER" id="PTHR37494:SF1">
    <property type="entry name" value="STAPHYLOCOCCUS AUREUS SURFACE PROTEIN A"/>
    <property type="match status" value="1"/>
</dbReference>
<dbReference type="InterPro" id="IPR013783">
    <property type="entry name" value="Ig-like_fold"/>
</dbReference>
<keyword evidence="2" id="KW-1185">Reference proteome</keyword>
<organism evidence="1 2">
    <name type="scientific">Paenibacillus ginsengarvi</name>
    <dbReference type="NCBI Taxonomy" id="400777"/>
    <lineage>
        <taxon>Bacteria</taxon>
        <taxon>Bacillati</taxon>
        <taxon>Bacillota</taxon>
        <taxon>Bacilli</taxon>
        <taxon>Bacillales</taxon>
        <taxon>Paenibacillaceae</taxon>
        <taxon>Paenibacillus</taxon>
    </lineage>
</organism>
<dbReference type="GO" id="GO:0016020">
    <property type="term" value="C:membrane"/>
    <property type="evidence" value="ECO:0007669"/>
    <property type="project" value="InterPro"/>
</dbReference>
<dbReference type="PANTHER" id="PTHR37494">
    <property type="entry name" value="HEMAGGLUTININ"/>
    <property type="match status" value="1"/>
</dbReference>
<dbReference type="AlphaFoldDB" id="A0A3B0CMM4"/>
<evidence type="ECO:0000313" key="2">
    <source>
        <dbReference type="Proteomes" id="UP000282311"/>
    </source>
</evidence>
<dbReference type="Gene3D" id="2.60.40.10">
    <property type="entry name" value="Immunoglobulins"/>
    <property type="match status" value="2"/>
</dbReference>
<gene>
    <name evidence="1" type="ORF">D7M11_05340</name>
</gene>
<dbReference type="SUPFAM" id="SSF49313">
    <property type="entry name" value="Cadherin-like"/>
    <property type="match status" value="2"/>
</dbReference>
<dbReference type="Pfam" id="PF05345">
    <property type="entry name" value="He_PIG"/>
    <property type="match status" value="2"/>
</dbReference>
<evidence type="ECO:0008006" key="3">
    <source>
        <dbReference type="Google" id="ProtNLM"/>
    </source>
</evidence>
<dbReference type="OrthoDB" id="3333873at2"/>
<name>A0A3B0CMM4_9BACL</name>
<comment type="caution">
    <text evidence="1">The sequence shown here is derived from an EMBL/GenBank/DDBJ whole genome shotgun (WGS) entry which is preliminary data.</text>
</comment>
<sequence>MIEPPEPLKFGTTSLPSGKVGVTYAPVTIESSGGIGKRTYSLVSGALPVGMALTSSGVFSGAPTVAGSYTFTVRVTDDQSATANQSFTVVIEPPEPLKFGTTSLPSGKVGVTYAPVTIESSGGFGKRTYSLVSGALPPGMAFSSSGIFSGKPSVAGSYTFTVRVTDGQPASANQTFTVVVSPP</sequence>
<accession>A0A3B0CMM4</accession>
<dbReference type="GO" id="GO:0005509">
    <property type="term" value="F:calcium ion binding"/>
    <property type="evidence" value="ECO:0007669"/>
    <property type="project" value="InterPro"/>
</dbReference>
<reference evidence="1 2" key="1">
    <citation type="journal article" date="2007" name="Int. J. Syst. Evol. Microbiol.">
        <title>Paenibacillus ginsengarvi sp. nov., isolated from soil from ginseng cultivation.</title>
        <authorList>
            <person name="Yoon M.H."/>
            <person name="Ten L.N."/>
            <person name="Im W.T."/>
        </authorList>
    </citation>
    <scope>NUCLEOTIDE SEQUENCE [LARGE SCALE GENOMIC DNA]</scope>
    <source>
        <strain evidence="1 2">KCTC 13059</strain>
    </source>
</reference>
<protein>
    <recommendedName>
        <fullName evidence="3">Dystroglycan-type cadherin-like domain-containing protein</fullName>
    </recommendedName>
</protein>